<keyword evidence="2" id="KW-1185">Reference proteome</keyword>
<dbReference type="Proteomes" id="UP000887565">
    <property type="component" value="Unplaced"/>
</dbReference>
<reference evidence="3" key="1">
    <citation type="submission" date="2022-11" db="UniProtKB">
        <authorList>
            <consortium name="WormBaseParasite"/>
        </authorList>
    </citation>
    <scope>IDENTIFICATION</scope>
</reference>
<organism evidence="2 3">
    <name type="scientific">Romanomermis culicivorax</name>
    <name type="common">Nematode worm</name>
    <dbReference type="NCBI Taxonomy" id="13658"/>
    <lineage>
        <taxon>Eukaryota</taxon>
        <taxon>Metazoa</taxon>
        <taxon>Ecdysozoa</taxon>
        <taxon>Nematoda</taxon>
        <taxon>Enoplea</taxon>
        <taxon>Dorylaimia</taxon>
        <taxon>Mermithida</taxon>
        <taxon>Mermithoidea</taxon>
        <taxon>Mermithidae</taxon>
        <taxon>Romanomermis</taxon>
    </lineage>
</organism>
<sequence length="71" mass="8335">MEWSWQKGENRKIKERRKQERSQIETLRAKNFQLNNIGKWISQADFSGLKELKIDLTGALPKSPSGENMKM</sequence>
<dbReference type="WBParaSite" id="nRc.2.0.1.t25923-RA">
    <property type="protein sequence ID" value="nRc.2.0.1.t25923-RA"/>
    <property type="gene ID" value="nRc.2.0.1.g25923"/>
</dbReference>
<dbReference type="AlphaFoldDB" id="A0A915JII2"/>
<accession>A0A915JII2</accession>
<feature type="region of interest" description="Disordered" evidence="1">
    <location>
        <begin position="1"/>
        <end position="20"/>
    </location>
</feature>
<evidence type="ECO:0000313" key="3">
    <source>
        <dbReference type="WBParaSite" id="nRc.2.0.1.t25923-RA"/>
    </source>
</evidence>
<protein>
    <submittedName>
        <fullName evidence="3">Uncharacterized protein</fullName>
    </submittedName>
</protein>
<feature type="compositionally biased region" description="Basic and acidic residues" evidence="1">
    <location>
        <begin position="8"/>
        <end position="20"/>
    </location>
</feature>
<evidence type="ECO:0000313" key="2">
    <source>
        <dbReference type="Proteomes" id="UP000887565"/>
    </source>
</evidence>
<proteinExistence type="predicted"/>
<evidence type="ECO:0000256" key="1">
    <source>
        <dbReference type="SAM" id="MobiDB-lite"/>
    </source>
</evidence>
<name>A0A915JII2_ROMCU</name>